<dbReference type="GO" id="GO:0016846">
    <property type="term" value="F:carbon-sulfur lyase activity"/>
    <property type="evidence" value="ECO:0007669"/>
    <property type="project" value="InterPro"/>
</dbReference>
<evidence type="ECO:0000256" key="1">
    <source>
        <dbReference type="ARBA" id="ARBA00005495"/>
    </source>
</evidence>
<keyword evidence="4" id="KW-0456">Lyase</keyword>
<dbReference type="STRING" id="282683.SAMN04488105_106276"/>
<comment type="similarity">
    <text evidence="1">Belongs to the Gfa family.</text>
</comment>
<dbReference type="InterPro" id="IPR011057">
    <property type="entry name" value="Mss4-like_sf"/>
</dbReference>
<dbReference type="GO" id="GO:0046872">
    <property type="term" value="F:metal ion binding"/>
    <property type="evidence" value="ECO:0007669"/>
    <property type="project" value="UniProtKB-KW"/>
</dbReference>
<sequence>MVRRSMPEEQDMPERTGGCLCGAVRFTAKSLSGFGVCHCEQCRRWAGSALFAVTVPAADMEIEGAEAIRAYRSSDWASRAFCGTCGSVLWYRYDKGVDDAGDYELTIGLLDDADGLTLEREIFSDQKPDCWALTGDHPRMTRAETLARYGAQVDGA</sequence>
<protein>
    <submittedName>
        <fullName evidence="6">Uncharacterized conserved protein</fullName>
    </submittedName>
</protein>
<dbReference type="InterPro" id="IPR006913">
    <property type="entry name" value="CENP-V/GFA"/>
</dbReference>
<dbReference type="Gene3D" id="3.90.1590.10">
    <property type="entry name" value="glutathione-dependent formaldehyde- activating enzyme (gfa)"/>
    <property type="match status" value="1"/>
</dbReference>
<gene>
    <name evidence="6" type="ORF">SAMN04488105_106276</name>
</gene>
<accession>A0A1G7F594</accession>
<keyword evidence="2" id="KW-0479">Metal-binding</keyword>
<dbReference type="Proteomes" id="UP000198994">
    <property type="component" value="Unassembled WGS sequence"/>
</dbReference>
<dbReference type="PANTHER" id="PTHR33337">
    <property type="entry name" value="GFA DOMAIN-CONTAINING PROTEIN"/>
    <property type="match status" value="1"/>
</dbReference>
<evidence type="ECO:0000256" key="4">
    <source>
        <dbReference type="ARBA" id="ARBA00023239"/>
    </source>
</evidence>
<feature type="domain" description="CENP-V/GFA" evidence="5">
    <location>
        <begin position="15"/>
        <end position="132"/>
    </location>
</feature>
<evidence type="ECO:0000256" key="3">
    <source>
        <dbReference type="ARBA" id="ARBA00022833"/>
    </source>
</evidence>
<name>A0A1G7F594_9RHOB</name>
<organism evidence="6 7">
    <name type="scientific">Salipiger thiooxidans</name>
    <dbReference type="NCBI Taxonomy" id="282683"/>
    <lineage>
        <taxon>Bacteria</taxon>
        <taxon>Pseudomonadati</taxon>
        <taxon>Pseudomonadota</taxon>
        <taxon>Alphaproteobacteria</taxon>
        <taxon>Rhodobacterales</taxon>
        <taxon>Roseobacteraceae</taxon>
        <taxon>Salipiger</taxon>
    </lineage>
</organism>
<dbReference type="PROSITE" id="PS51891">
    <property type="entry name" value="CENP_V_GFA"/>
    <property type="match status" value="1"/>
</dbReference>
<dbReference type="AlphaFoldDB" id="A0A1G7F594"/>
<evidence type="ECO:0000313" key="6">
    <source>
        <dbReference type="EMBL" id="SDE71071.1"/>
    </source>
</evidence>
<keyword evidence="7" id="KW-1185">Reference proteome</keyword>
<evidence type="ECO:0000259" key="5">
    <source>
        <dbReference type="PROSITE" id="PS51891"/>
    </source>
</evidence>
<dbReference type="Pfam" id="PF04828">
    <property type="entry name" value="GFA"/>
    <property type="match status" value="1"/>
</dbReference>
<evidence type="ECO:0000313" key="7">
    <source>
        <dbReference type="Proteomes" id="UP000198994"/>
    </source>
</evidence>
<proteinExistence type="inferred from homology"/>
<keyword evidence="3" id="KW-0862">Zinc</keyword>
<dbReference type="EMBL" id="FNAV01000006">
    <property type="protein sequence ID" value="SDE71071.1"/>
    <property type="molecule type" value="Genomic_DNA"/>
</dbReference>
<evidence type="ECO:0000256" key="2">
    <source>
        <dbReference type="ARBA" id="ARBA00022723"/>
    </source>
</evidence>
<dbReference type="SUPFAM" id="SSF51316">
    <property type="entry name" value="Mss4-like"/>
    <property type="match status" value="1"/>
</dbReference>
<dbReference type="PANTHER" id="PTHR33337:SF40">
    <property type="entry name" value="CENP-V_GFA DOMAIN-CONTAINING PROTEIN-RELATED"/>
    <property type="match status" value="1"/>
</dbReference>
<reference evidence="7" key="1">
    <citation type="submission" date="2016-10" db="EMBL/GenBank/DDBJ databases">
        <authorList>
            <person name="Varghese N."/>
            <person name="Submissions S."/>
        </authorList>
    </citation>
    <scope>NUCLEOTIDE SEQUENCE [LARGE SCALE GENOMIC DNA]</scope>
    <source>
        <strain evidence="7">DSM 10146</strain>
    </source>
</reference>